<dbReference type="PANTHER" id="PTHR10333">
    <property type="entry name" value="INHIBITOR OF GROWTH PROTEIN"/>
    <property type="match status" value="1"/>
</dbReference>
<feature type="domain" description="Histone-lysine N-methyltransferase NSD-like PHD zinc finger 1" evidence="1">
    <location>
        <begin position="2"/>
        <end position="34"/>
    </location>
</feature>
<dbReference type="SUPFAM" id="SSF57903">
    <property type="entry name" value="FYVE/PHD zinc finger"/>
    <property type="match status" value="1"/>
</dbReference>
<proteinExistence type="predicted"/>
<sequence length="39" mass="4658">MILCDGKNCQYKWFHFDCVDISTIPHGEWFCKECMAKDD</sequence>
<accession>A0A1X7VY41</accession>
<dbReference type="Gene3D" id="3.30.40.10">
    <property type="entry name" value="Zinc/RING finger domain, C3HC4 (zinc finger)"/>
    <property type="match status" value="1"/>
</dbReference>
<dbReference type="InterPro" id="IPR013083">
    <property type="entry name" value="Znf_RING/FYVE/PHD"/>
</dbReference>
<dbReference type="InterPro" id="IPR011011">
    <property type="entry name" value="Znf_FYVE_PHD"/>
</dbReference>
<protein>
    <recommendedName>
        <fullName evidence="1">Histone-lysine N-methyltransferase NSD-like PHD zinc finger 1 domain-containing protein</fullName>
    </recommendedName>
</protein>
<reference evidence="2" key="1">
    <citation type="submission" date="2017-05" db="UniProtKB">
        <authorList>
            <consortium name="EnsemblMetazoa"/>
        </authorList>
    </citation>
    <scope>IDENTIFICATION</scope>
</reference>
<name>A0A1X7VY41_AMPQE</name>
<evidence type="ECO:0000313" key="2">
    <source>
        <dbReference type="EnsemblMetazoa" id="Aqu2.1.44359_001"/>
    </source>
</evidence>
<dbReference type="InterPro" id="IPR059153">
    <property type="entry name" value="NSD_PHD-1st"/>
</dbReference>
<evidence type="ECO:0000259" key="1">
    <source>
        <dbReference type="Pfam" id="PF23011"/>
    </source>
</evidence>
<dbReference type="Pfam" id="PF23011">
    <property type="entry name" value="PHD-1st_NSD"/>
    <property type="match status" value="1"/>
</dbReference>
<dbReference type="eggNOG" id="KOG1973">
    <property type="taxonomic scope" value="Eukaryota"/>
</dbReference>
<dbReference type="InterPro" id="IPR028651">
    <property type="entry name" value="ING_fam"/>
</dbReference>
<dbReference type="InParanoid" id="A0A1X7VY41"/>
<organism evidence="2">
    <name type="scientific">Amphimedon queenslandica</name>
    <name type="common">Sponge</name>
    <dbReference type="NCBI Taxonomy" id="400682"/>
    <lineage>
        <taxon>Eukaryota</taxon>
        <taxon>Metazoa</taxon>
        <taxon>Porifera</taxon>
        <taxon>Demospongiae</taxon>
        <taxon>Heteroscleromorpha</taxon>
        <taxon>Haplosclerida</taxon>
        <taxon>Niphatidae</taxon>
        <taxon>Amphimedon</taxon>
    </lineage>
</organism>
<dbReference type="EnsemblMetazoa" id="Aqu2.1.44359_001">
    <property type="protein sequence ID" value="Aqu2.1.44359_001"/>
    <property type="gene ID" value="Aqu2.1.44359"/>
</dbReference>
<dbReference type="AlphaFoldDB" id="A0A1X7VY41"/>